<dbReference type="CDD" id="cd17324">
    <property type="entry name" value="MFS_NepI_like"/>
    <property type="match status" value="1"/>
</dbReference>
<dbReference type="STRING" id="295068.MAQ5080_02586"/>
<keyword evidence="4 6" id="KW-1133">Transmembrane helix</keyword>
<dbReference type="SUPFAM" id="SSF103473">
    <property type="entry name" value="MFS general substrate transporter"/>
    <property type="match status" value="1"/>
</dbReference>
<dbReference type="PANTHER" id="PTHR43124:SF5">
    <property type="entry name" value="PURINE RIBONUCLEOSIDE EFFLUX PUMP NEPI"/>
    <property type="match status" value="1"/>
</dbReference>
<dbReference type="AlphaFoldDB" id="A0A1A8TKI4"/>
<proteinExistence type="predicted"/>
<dbReference type="PROSITE" id="PS50850">
    <property type="entry name" value="MFS"/>
    <property type="match status" value="1"/>
</dbReference>
<feature type="transmembrane region" description="Helical" evidence="6">
    <location>
        <begin position="308"/>
        <end position="331"/>
    </location>
</feature>
<keyword evidence="5 6" id="KW-0472">Membrane</keyword>
<feature type="transmembrane region" description="Helical" evidence="6">
    <location>
        <begin position="284"/>
        <end position="302"/>
    </location>
</feature>
<dbReference type="InterPro" id="IPR020846">
    <property type="entry name" value="MFS_dom"/>
</dbReference>
<keyword evidence="9" id="KW-1185">Reference proteome</keyword>
<feature type="transmembrane region" description="Helical" evidence="6">
    <location>
        <begin position="217"/>
        <end position="239"/>
    </location>
</feature>
<feature type="transmembrane region" description="Helical" evidence="6">
    <location>
        <begin position="374"/>
        <end position="392"/>
    </location>
</feature>
<keyword evidence="2" id="KW-1003">Cell membrane</keyword>
<name>A0A1A8TKI4_9GAMM</name>
<dbReference type="EMBL" id="FLOC01000015">
    <property type="protein sequence ID" value="SBS33454.1"/>
    <property type="molecule type" value="Genomic_DNA"/>
</dbReference>
<gene>
    <name evidence="8" type="primary">nepI_2</name>
    <name evidence="8" type="ORF">MAQ5080_02586</name>
</gene>
<evidence type="ECO:0000256" key="2">
    <source>
        <dbReference type="ARBA" id="ARBA00022475"/>
    </source>
</evidence>
<dbReference type="PANTHER" id="PTHR43124">
    <property type="entry name" value="PURINE EFFLUX PUMP PBUE"/>
    <property type="match status" value="1"/>
</dbReference>
<dbReference type="InterPro" id="IPR036259">
    <property type="entry name" value="MFS_trans_sf"/>
</dbReference>
<feature type="transmembrane region" description="Helical" evidence="6">
    <location>
        <begin position="53"/>
        <end position="76"/>
    </location>
</feature>
<dbReference type="InterPro" id="IPR011701">
    <property type="entry name" value="MFS"/>
</dbReference>
<feature type="transmembrane region" description="Helical" evidence="6">
    <location>
        <begin position="20"/>
        <end position="41"/>
    </location>
</feature>
<dbReference type="OrthoDB" id="9812189at2"/>
<feature type="transmembrane region" description="Helical" evidence="6">
    <location>
        <begin position="259"/>
        <end position="277"/>
    </location>
</feature>
<organism evidence="8 9">
    <name type="scientific">Marinomonas aquimarina</name>
    <dbReference type="NCBI Taxonomy" id="295068"/>
    <lineage>
        <taxon>Bacteria</taxon>
        <taxon>Pseudomonadati</taxon>
        <taxon>Pseudomonadota</taxon>
        <taxon>Gammaproteobacteria</taxon>
        <taxon>Oceanospirillales</taxon>
        <taxon>Oceanospirillaceae</taxon>
        <taxon>Marinomonas</taxon>
    </lineage>
</organism>
<sequence length="398" mass="42424">MSTSQAAFEQAESSPASSNWWAILAMMLGVAALISAELLPVSLLTQMAQELNISMGIAGQMISTTAAVAMLSGLILPSLLIKVDRRHLILSFSLLLIISCFVTAQAQTFWTLLCARVLLGIAVGGFWAILAAVTMKLVPAERVGPAFSFIFSGVSLALVAAAPLGSYFGEQVGWRVVFVAVGVISIAIFALQLLTVPSVKSQREAHHDGIAKILKRPGVALAFIAMLLSFTGNQMLYIYMRPYMELYLGFNIEQISMSWVLFGVASFVGATFAGFLAQKALKQILLGMPFTMVIVAFALLLGQSIHPLAYFLIACWGFFGAVLPIIWSTWITKALPDAAEAAGGLYSAALQVAAIIGAALSGTFIDQFGVSSNMPLTGAVMMVTLVLTLASLQKKRIE</sequence>
<evidence type="ECO:0000313" key="9">
    <source>
        <dbReference type="Proteomes" id="UP000092627"/>
    </source>
</evidence>
<evidence type="ECO:0000256" key="4">
    <source>
        <dbReference type="ARBA" id="ARBA00022989"/>
    </source>
</evidence>
<dbReference type="RefSeq" id="WP_067211264.1">
    <property type="nucleotide sequence ID" value="NZ_FLOC01000015.1"/>
</dbReference>
<dbReference type="InterPro" id="IPR050189">
    <property type="entry name" value="MFS_Efflux_Transporters"/>
</dbReference>
<protein>
    <submittedName>
        <fullName evidence="8">Purine ribonucleoside efflux pump NepI</fullName>
    </submittedName>
</protein>
<evidence type="ECO:0000256" key="5">
    <source>
        <dbReference type="ARBA" id="ARBA00023136"/>
    </source>
</evidence>
<feature type="transmembrane region" description="Helical" evidence="6">
    <location>
        <begin position="146"/>
        <end position="168"/>
    </location>
</feature>
<dbReference type="GO" id="GO:0022857">
    <property type="term" value="F:transmembrane transporter activity"/>
    <property type="evidence" value="ECO:0007669"/>
    <property type="project" value="InterPro"/>
</dbReference>
<dbReference type="Proteomes" id="UP000092627">
    <property type="component" value="Unassembled WGS sequence"/>
</dbReference>
<keyword evidence="3 6" id="KW-0812">Transmembrane</keyword>
<feature type="transmembrane region" description="Helical" evidence="6">
    <location>
        <begin position="343"/>
        <end position="362"/>
    </location>
</feature>
<evidence type="ECO:0000256" key="1">
    <source>
        <dbReference type="ARBA" id="ARBA00004651"/>
    </source>
</evidence>
<accession>A0A1A8TKI4</accession>
<evidence type="ECO:0000259" key="7">
    <source>
        <dbReference type="PROSITE" id="PS50850"/>
    </source>
</evidence>
<evidence type="ECO:0000256" key="3">
    <source>
        <dbReference type="ARBA" id="ARBA00022692"/>
    </source>
</evidence>
<dbReference type="Pfam" id="PF07690">
    <property type="entry name" value="MFS_1"/>
    <property type="match status" value="1"/>
</dbReference>
<dbReference type="Gene3D" id="1.20.1250.20">
    <property type="entry name" value="MFS general substrate transporter like domains"/>
    <property type="match status" value="1"/>
</dbReference>
<feature type="transmembrane region" description="Helical" evidence="6">
    <location>
        <begin position="174"/>
        <end position="196"/>
    </location>
</feature>
<feature type="transmembrane region" description="Helical" evidence="6">
    <location>
        <begin position="110"/>
        <end position="134"/>
    </location>
</feature>
<dbReference type="GO" id="GO:0005886">
    <property type="term" value="C:plasma membrane"/>
    <property type="evidence" value="ECO:0007669"/>
    <property type="project" value="UniProtKB-SubCell"/>
</dbReference>
<feature type="domain" description="Major facilitator superfamily (MFS) profile" evidence="7">
    <location>
        <begin position="21"/>
        <end position="396"/>
    </location>
</feature>
<feature type="transmembrane region" description="Helical" evidence="6">
    <location>
        <begin position="88"/>
        <end position="104"/>
    </location>
</feature>
<comment type="subcellular location">
    <subcellularLocation>
        <location evidence="1">Cell membrane</location>
        <topology evidence="1">Multi-pass membrane protein</topology>
    </subcellularLocation>
</comment>
<evidence type="ECO:0000256" key="6">
    <source>
        <dbReference type="SAM" id="Phobius"/>
    </source>
</evidence>
<reference evidence="8 9" key="1">
    <citation type="submission" date="2016-06" db="EMBL/GenBank/DDBJ databases">
        <authorList>
            <person name="Kjaerup R.B."/>
            <person name="Dalgaard T.S."/>
            <person name="Juul-Madsen H.R."/>
        </authorList>
    </citation>
    <scope>NUCLEOTIDE SEQUENCE [LARGE SCALE GENOMIC DNA]</scope>
    <source>
        <strain evidence="8 9">CECT 5080</strain>
    </source>
</reference>
<evidence type="ECO:0000313" key="8">
    <source>
        <dbReference type="EMBL" id="SBS33454.1"/>
    </source>
</evidence>